<dbReference type="Proteomes" id="UP000837857">
    <property type="component" value="Chromosome 1"/>
</dbReference>
<gene>
    <name evidence="2" type="ORF">IPOD504_LOCUS303</name>
</gene>
<keyword evidence="3" id="KW-1185">Reference proteome</keyword>
<name>A0ABN8HNZ5_9NEOP</name>
<protein>
    <submittedName>
        <fullName evidence="2">Uncharacterized protein</fullName>
    </submittedName>
</protein>
<reference evidence="2" key="1">
    <citation type="submission" date="2022-03" db="EMBL/GenBank/DDBJ databases">
        <authorList>
            <person name="Martin H S."/>
        </authorList>
    </citation>
    <scope>NUCLEOTIDE SEQUENCE</scope>
</reference>
<proteinExistence type="predicted"/>
<evidence type="ECO:0000256" key="1">
    <source>
        <dbReference type="SAM" id="MobiDB-lite"/>
    </source>
</evidence>
<dbReference type="EMBL" id="OW152813">
    <property type="protein sequence ID" value="CAH2034817.1"/>
    <property type="molecule type" value="Genomic_DNA"/>
</dbReference>
<sequence length="88" mass="9621">MRHRRKSAEALEQLTPVIAQFISRSEITEPPSSLAAESDASAGYECGGHMQGRKPPRGTGPPLHSNAVARPLNNCRRMFASPRPQCPR</sequence>
<evidence type="ECO:0000313" key="3">
    <source>
        <dbReference type="Proteomes" id="UP000837857"/>
    </source>
</evidence>
<organism evidence="2 3">
    <name type="scientific">Iphiclides podalirius</name>
    <name type="common">scarce swallowtail</name>
    <dbReference type="NCBI Taxonomy" id="110791"/>
    <lineage>
        <taxon>Eukaryota</taxon>
        <taxon>Metazoa</taxon>
        <taxon>Ecdysozoa</taxon>
        <taxon>Arthropoda</taxon>
        <taxon>Hexapoda</taxon>
        <taxon>Insecta</taxon>
        <taxon>Pterygota</taxon>
        <taxon>Neoptera</taxon>
        <taxon>Endopterygota</taxon>
        <taxon>Lepidoptera</taxon>
        <taxon>Glossata</taxon>
        <taxon>Ditrysia</taxon>
        <taxon>Papilionoidea</taxon>
        <taxon>Papilionidae</taxon>
        <taxon>Papilioninae</taxon>
        <taxon>Iphiclides</taxon>
    </lineage>
</organism>
<feature type="region of interest" description="Disordered" evidence="1">
    <location>
        <begin position="25"/>
        <end position="88"/>
    </location>
</feature>
<feature type="non-terminal residue" evidence="2">
    <location>
        <position position="88"/>
    </location>
</feature>
<accession>A0ABN8HNZ5</accession>
<evidence type="ECO:0000313" key="2">
    <source>
        <dbReference type="EMBL" id="CAH2034817.1"/>
    </source>
</evidence>